<gene>
    <name evidence="4" type="ORF">TSUD_184770</name>
</gene>
<feature type="region of interest" description="Disordered" evidence="2">
    <location>
        <begin position="71"/>
        <end position="107"/>
    </location>
</feature>
<protein>
    <recommendedName>
        <fullName evidence="3">SAP domain-containing protein</fullName>
    </recommendedName>
</protein>
<evidence type="ECO:0000259" key="3">
    <source>
        <dbReference type="PROSITE" id="PS50800"/>
    </source>
</evidence>
<evidence type="ECO:0000256" key="2">
    <source>
        <dbReference type="SAM" id="MobiDB-lite"/>
    </source>
</evidence>
<comment type="similarity">
    <text evidence="1">Belongs to the DDA1 family.</text>
</comment>
<evidence type="ECO:0000313" key="5">
    <source>
        <dbReference type="Proteomes" id="UP000242715"/>
    </source>
</evidence>
<dbReference type="Gene3D" id="1.10.720.30">
    <property type="entry name" value="SAP domain"/>
    <property type="match status" value="1"/>
</dbReference>
<name>A0A2Z6NN09_TRISU</name>
<organism evidence="4 5">
    <name type="scientific">Trifolium subterraneum</name>
    <name type="common">Subterranean clover</name>
    <dbReference type="NCBI Taxonomy" id="3900"/>
    <lineage>
        <taxon>Eukaryota</taxon>
        <taxon>Viridiplantae</taxon>
        <taxon>Streptophyta</taxon>
        <taxon>Embryophyta</taxon>
        <taxon>Tracheophyta</taxon>
        <taxon>Spermatophyta</taxon>
        <taxon>Magnoliopsida</taxon>
        <taxon>eudicotyledons</taxon>
        <taxon>Gunneridae</taxon>
        <taxon>Pentapetalae</taxon>
        <taxon>rosids</taxon>
        <taxon>fabids</taxon>
        <taxon>Fabales</taxon>
        <taxon>Fabaceae</taxon>
        <taxon>Papilionoideae</taxon>
        <taxon>50 kb inversion clade</taxon>
        <taxon>NPAAA clade</taxon>
        <taxon>Hologalegina</taxon>
        <taxon>IRL clade</taxon>
        <taxon>Trifolieae</taxon>
        <taxon>Trifolium</taxon>
    </lineage>
</organism>
<dbReference type="PROSITE" id="PS50800">
    <property type="entry name" value="SAP"/>
    <property type="match status" value="1"/>
</dbReference>
<dbReference type="EMBL" id="DF974092">
    <property type="protein sequence ID" value="GAU44976.1"/>
    <property type="molecule type" value="Genomic_DNA"/>
</dbReference>
<dbReference type="GO" id="GO:0032436">
    <property type="term" value="P:positive regulation of proteasomal ubiquitin-dependent protein catabolic process"/>
    <property type="evidence" value="ECO:0007669"/>
    <property type="project" value="TreeGrafter"/>
</dbReference>
<sequence>MDSIPSSGGASQYLVNLPSRGTFTSPSISCNSNGMRVYVCDHETTPPEGQHIKTNTQNILIRALKLKNVSDNSKKRTAEKVLGGSAKKPNNQTNSQQDGSNGQTSNKNFQSLTVERLRALLRAKGLPTKGKKASSLNIHSYISCIETAYG</sequence>
<dbReference type="GO" id="GO:0080008">
    <property type="term" value="C:Cul4-RING E3 ubiquitin ligase complex"/>
    <property type="evidence" value="ECO:0007669"/>
    <property type="project" value="TreeGrafter"/>
</dbReference>
<dbReference type="Proteomes" id="UP000242715">
    <property type="component" value="Unassembled WGS sequence"/>
</dbReference>
<evidence type="ECO:0000313" key="4">
    <source>
        <dbReference type="EMBL" id="GAU44976.1"/>
    </source>
</evidence>
<dbReference type="InterPro" id="IPR018276">
    <property type="entry name" value="DDA1_dom"/>
</dbReference>
<dbReference type="Pfam" id="PF10172">
    <property type="entry name" value="DDA1"/>
    <property type="match status" value="1"/>
</dbReference>
<accession>A0A2Z6NN09</accession>
<dbReference type="InterPro" id="IPR033575">
    <property type="entry name" value="DDA1-like"/>
</dbReference>
<evidence type="ECO:0000256" key="1">
    <source>
        <dbReference type="ARBA" id="ARBA00008042"/>
    </source>
</evidence>
<dbReference type="OrthoDB" id="445357at2759"/>
<dbReference type="InterPro" id="IPR003034">
    <property type="entry name" value="SAP_dom"/>
</dbReference>
<feature type="compositionally biased region" description="Polar residues" evidence="2">
    <location>
        <begin position="88"/>
        <end position="107"/>
    </location>
</feature>
<keyword evidence="5" id="KW-1185">Reference proteome</keyword>
<dbReference type="Pfam" id="PF02037">
    <property type="entry name" value="SAP"/>
    <property type="match status" value="1"/>
</dbReference>
<dbReference type="InterPro" id="IPR036361">
    <property type="entry name" value="SAP_dom_sf"/>
</dbReference>
<feature type="domain" description="SAP" evidence="3">
    <location>
        <begin position="109"/>
        <end position="143"/>
    </location>
</feature>
<dbReference type="PANTHER" id="PTHR31879">
    <property type="entry name" value="DET1- AND DDB1-ASSOCIATED PROTEIN 1"/>
    <property type="match status" value="1"/>
</dbReference>
<proteinExistence type="inferred from homology"/>
<dbReference type="SUPFAM" id="SSF68906">
    <property type="entry name" value="SAP domain"/>
    <property type="match status" value="1"/>
</dbReference>
<dbReference type="PANTHER" id="PTHR31879:SF2">
    <property type="entry name" value="DET1- AND DDB1-ASSOCIATED PROTEIN 1"/>
    <property type="match status" value="1"/>
</dbReference>
<dbReference type="AlphaFoldDB" id="A0A2Z6NN09"/>
<reference evidence="5" key="1">
    <citation type="journal article" date="2017" name="Front. Plant Sci.">
        <title>Climate Clever Clovers: New Paradigm to Reduce the Environmental Footprint of Ruminants by Breeding Low Methanogenic Forages Utilizing Haplotype Variation.</title>
        <authorList>
            <person name="Kaur P."/>
            <person name="Appels R."/>
            <person name="Bayer P.E."/>
            <person name="Keeble-Gagnere G."/>
            <person name="Wang J."/>
            <person name="Hirakawa H."/>
            <person name="Shirasawa K."/>
            <person name="Vercoe P."/>
            <person name="Stefanova K."/>
            <person name="Durmic Z."/>
            <person name="Nichols P."/>
            <person name="Revell C."/>
            <person name="Isobe S.N."/>
            <person name="Edwards D."/>
            <person name="Erskine W."/>
        </authorList>
    </citation>
    <scope>NUCLEOTIDE SEQUENCE [LARGE SCALE GENOMIC DNA]</scope>
    <source>
        <strain evidence="5">cv. Daliak</strain>
    </source>
</reference>